<name>A0A0A9BYE5_ARUDO</name>
<proteinExistence type="predicted"/>
<sequence length="74" mass="7871">MLICFSTMAKYSGEAPSSGIRANSGSSVSSRTTISSFPARIASCKAVSPLMFCFRSIAFTFSPPSCSRFAKSTR</sequence>
<organism evidence="1">
    <name type="scientific">Arundo donax</name>
    <name type="common">Giant reed</name>
    <name type="synonym">Donax arundinaceus</name>
    <dbReference type="NCBI Taxonomy" id="35708"/>
    <lineage>
        <taxon>Eukaryota</taxon>
        <taxon>Viridiplantae</taxon>
        <taxon>Streptophyta</taxon>
        <taxon>Embryophyta</taxon>
        <taxon>Tracheophyta</taxon>
        <taxon>Spermatophyta</taxon>
        <taxon>Magnoliopsida</taxon>
        <taxon>Liliopsida</taxon>
        <taxon>Poales</taxon>
        <taxon>Poaceae</taxon>
        <taxon>PACMAD clade</taxon>
        <taxon>Arundinoideae</taxon>
        <taxon>Arundineae</taxon>
        <taxon>Arundo</taxon>
    </lineage>
</organism>
<protein>
    <submittedName>
        <fullName evidence="1">Uncharacterized protein</fullName>
    </submittedName>
</protein>
<accession>A0A0A9BYE5</accession>
<reference evidence="1" key="2">
    <citation type="journal article" date="2015" name="Data Brief">
        <title>Shoot transcriptome of the giant reed, Arundo donax.</title>
        <authorList>
            <person name="Barrero R.A."/>
            <person name="Guerrero F.D."/>
            <person name="Moolhuijzen P."/>
            <person name="Goolsby J.A."/>
            <person name="Tidwell J."/>
            <person name="Bellgard S.E."/>
            <person name="Bellgard M.I."/>
        </authorList>
    </citation>
    <scope>NUCLEOTIDE SEQUENCE</scope>
    <source>
        <tissue evidence="1">Shoot tissue taken approximately 20 cm above the soil surface</tissue>
    </source>
</reference>
<dbReference type="EMBL" id="GBRH01230657">
    <property type="protein sequence ID" value="JAD67238.1"/>
    <property type="molecule type" value="Transcribed_RNA"/>
</dbReference>
<reference evidence="1" key="1">
    <citation type="submission" date="2014-09" db="EMBL/GenBank/DDBJ databases">
        <authorList>
            <person name="Magalhaes I.L.F."/>
            <person name="Oliveira U."/>
            <person name="Santos F.R."/>
            <person name="Vidigal T.H.D.A."/>
            <person name="Brescovit A.D."/>
            <person name="Santos A.J."/>
        </authorList>
    </citation>
    <scope>NUCLEOTIDE SEQUENCE</scope>
    <source>
        <tissue evidence="1">Shoot tissue taken approximately 20 cm above the soil surface</tissue>
    </source>
</reference>
<evidence type="ECO:0000313" key="1">
    <source>
        <dbReference type="EMBL" id="JAD67238.1"/>
    </source>
</evidence>
<dbReference type="AlphaFoldDB" id="A0A0A9BYE5"/>